<evidence type="ECO:0000256" key="1">
    <source>
        <dbReference type="ARBA" id="ARBA00004694"/>
    </source>
</evidence>
<evidence type="ECO:0000256" key="14">
    <source>
        <dbReference type="RuleBase" id="RU000515"/>
    </source>
</evidence>
<dbReference type="InterPro" id="IPR030656">
    <property type="entry name" value="ALAD_AS"/>
</dbReference>
<keyword evidence="7 14" id="KW-0456">Lyase</keyword>
<name>A0A2L2BQ95_9MICO</name>
<dbReference type="GO" id="GO:0008270">
    <property type="term" value="F:zinc ion binding"/>
    <property type="evidence" value="ECO:0007669"/>
    <property type="project" value="TreeGrafter"/>
</dbReference>
<evidence type="ECO:0000256" key="2">
    <source>
        <dbReference type="ARBA" id="ARBA00008055"/>
    </source>
</evidence>
<evidence type="ECO:0000313" key="17">
    <source>
        <dbReference type="Proteomes" id="UP000243077"/>
    </source>
</evidence>
<dbReference type="InterPro" id="IPR001731">
    <property type="entry name" value="ALAD"/>
</dbReference>
<comment type="function">
    <text evidence="9">Catalyzes an early step in the biosynthesis of tetrapyrroles. Binds two molecules of 5-aminolevulinate per subunit, each at a distinct site, and catalyzes their condensation to form porphobilinogen.</text>
</comment>
<comment type="catalytic activity">
    <reaction evidence="10 14">
        <text>2 5-aminolevulinate = porphobilinogen + 2 H2O + H(+)</text>
        <dbReference type="Rhea" id="RHEA:24064"/>
        <dbReference type="ChEBI" id="CHEBI:15377"/>
        <dbReference type="ChEBI" id="CHEBI:15378"/>
        <dbReference type="ChEBI" id="CHEBI:58126"/>
        <dbReference type="ChEBI" id="CHEBI:356416"/>
        <dbReference type="EC" id="4.2.1.24"/>
    </reaction>
</comment>
<evidence type="ECO:0000256" key="11">
    <source>
        <dbReference type="PIRSR" id="PIRSR001415-1"/>
    </source>
</evidence>
<evidence type="ECO:0000256" key="10">
    <source>
        <dbReference type="ARBA" id="ARBA00047651"/>
    </source>
</evidence>
<dbReference type="SUPFAM" id="SSF51569">
    <property type="entry name" value="Aldolase"/>
    <property type="match status" value="1"/>
</dbReference>
<evidence type="ECO:0000256" key="15">
    <source>
        <dbReference type="RuleBase" id="RU004161"/>
    </source>
</evidence>
<comment type="pathway">
    <text evidence="1">Porphyrin-containing compound metabolism; protoporphyrin-IX biosynthesis; coproporphyrinogen-III from 5-aminolevulinate: step 1/4.</text>
</comment>
<keyword evidence="17" id="KW-1185">Reference proteome</keyword>
<proteinExistence type="inferred from homology"/>
<dbReference type="EC" id="4.2.1.24" evidence="4 14"/>
<dbReference type="GO" id="GO:0004655">
    <property type="term" value="F:porphobilinogen synthase activity"/>
    <property type="evidence" value="ECO:0007669"/>
    <property type="project" value="UniProtKB-EC"/>
</dbReference>
<dbReference type="PIRSF" id="PIRSF001415">
    <property type="entry name" value="Porphbilin_synth"/>
    <property type="match status" value="1"/>
</dbReference>
<evidence type="ECO:0000256" key="8">
    <source>
        <dbReference type="ARBA" id="ARBA00023244"/>
    </source>
</evidence>
<evidence type="ECO:0000313" key="16">
    <source>
        <dbReference type="EMBL" id="AVG23850.1"/>
    </source>
</evidence>
<feature type="binding site" evidence="13">
    <location>
        <position position="233"/>
    </location>
    <ligand>
        <name>Mg(2+)</name>
        <dbReference type="ChEBI" id="CHEBI:18420"/>
    </ligand>
</feature>
<evidence type="ECO:0000256" key="13">
    <source>
        <dbReference type="PIRSR" id="PIRSR001415-5"/>
    </source>
</evidence>
<dbReference type="KEGG" id="psai:C3B54_11877"/>
<dbReference type="UniPathway" id="UPA00251">
    <property type="reaction ID" value="UER00318"/>
</dbReference>
<dbReference type="PROSITE" id="PS00169">
    <property type="entry name" value="D_ALA_DEHYDRATASE"/>
    <property type="match status" value="1"/>
</dbReference>
<dbReference type="Pfam" id="PF00490">
    <property type="entry name" value="ALAD"/>
    <property type="match status" value="1"/>
</dbReference>
<keyword evidence="8 14" id="KW-0627">Porphyrin biosynthesis</keyword>
<keyword evidence="6" id="KW-0350">Heme biosynthesis</keyword>
<evidence type="ECO:0000256" key="6">
    <source>
        <dbReference type="ARBA" id="ARBA00023133"/>
    </source>
</evidence>
<evidence type="ECO:0000256" key="5">
    <source>
        <dbReference type="ARBA" id="ARBA00020771"/>
    </source>
</evidence>
<dbReference type="Proteomes" id="UP000243077">
    <property type="component" value="Chromosome"/>
</dbReference>
<dbReference type="GO" id="GO:0006782">
    <property type="term" value="P:protoporphyrinogen IX biosynthetic process"/>
    <property type="evidence" value="ECO:0007669"/>
    <property type="project" value="UniProtKB-UniPathway"/>
</dbReference>
<feature type="binding site" evidence="12">
    <location>
        <position position="206"/>
    </location>
    <ligand>
        <name>5-aminolevulinate</name>
        <dbReference type="ChEBI" id="CHEBI:356416"/>
        <label>1</label>
    </ligand>
</feature>
<keyword evidence="13" id="KW-0479">Metal-binding</keyword>
<feature type="binding site" evidence="12">
    <location>
        <position position="217"/>
    </location>
    <ligand>
        <name>5-aminolevulinate</name>
        <dbReference type="ChEBI" id="CHEBI:356416"/>
        <label>1</label>
    </ligand>
</feature>
<gene>
    <name evidence="16" type="ORF">C3B54_11877</name>
</gene>
<feature type="active site" description="Schiff-base intermediate with substrate" evidence="11">
    <location>
        <position position="248"/>
    </location>
</feature>
<evidence type="ECO:0000256" key="7">
    <source>
        <dbReference type="ARBA" id="ARBA00023239"/>
    </source>
</evidence>
<comment type="subunit">
    <text evidence="3 14">Homooctamer.</text>
</comment>
<dbReference type="FunFam" id="3.20.20.70:FF:000019">
    <property type="entry name" value="Delta-aminolevulinic acid dehydratase"/>
    <property type="match status" value="1"/>
</dbReference>
<dbReference type="GO" id="GO:0005829">
    <property type="term" value="C:cytosol"/>
    <property type="evidence" value="ECO:0007669"/>
    <property type="project" value="TreeGrafter"/>
</dbReference>
<reference evidence="16 17" key="1">
    <citation type="submission" date="2018-02" db="EMBL/GenBank/DDBJ databases">
        <title>Complete genome of the streamlined marine actinobacterium Pontimonas salivibrio CL-TW6 adapted to coastal planktonic lifestype.</title>
        <authorList>
            <person name="Cho B.C."/>
            <person name="Hardies S.C."/>
            <person name="Jang G.I."/>
            <person name="Hwang C.Y."/>
        </authorList>
    </citation>
    <scope>NUCLEOTIDE SEQUENCE [LARGE SCALE GENOMIC DNA]</scope>
    <source>
        <strain evidence="16 17">CL-TW6</strain>
    </source>
</reference>
<dbReference type="PRINTS" id="PR00144">
    <property type="entry name" value="DALDHYDRTASE"/>
</dbReference>
<evidence type="ECO:0000256" key="3">
    <source>
        <dbReference type="ARBA" id="ARBA00011823"/>
    </source>
</evidence>
<dbReference type="AlphaFoldDB" id="A0A2L2BQ95"/>
<comment type="similarity">
    <text evidence="2 15">Belongs to the ALAD family.</text>
</comment>
<dbReference type="NCBIfam" id="NF006762">
    <property type="entry name" value="PRK09283.1"/>
    <property type="match status" value="1"/>
</dbReference>
<dbReference type="RefSeq" id="WP_104913405.1">
    <property type="nucleotide sequence ID" value="NZ_CP026923.1"/>
</dbReference>
<dbReference type="SMART" id="SM01004">
    <property type="entry name" value="ALAD"/>
    <property type="match status" value="1"/>
</dbReference>
<protein>
    <recommendedName>
        <fullName evidence="5 14">Delta-aminolevulinic acid dehydratase</fullName>
        <ecNumber evidence="4 14">4.2.1.24</ecNumber>
    </recommendedName>
</protein>
<sequence>MTLQHRPRRLRAHQALREMVAETHIDPRQLILPVFVKEGIASPQPISSLPGVWQHTVESMEELVREAVSAGLGGVMIFGVPSVRDPEGSQCDNPASILHRGVSAAVEASAGQLVVIADLCLDEFTSHGHCGVLNEVGKVDNDRTLVRYQSMAVSLAKAGAHMLGLSGMMDGQVAAVRAGLDKAGHTDTALLAYAAKYASVFYGPFRDAVESTLDGDRKSYQQDPRNRKEARREIALDLDEGADVVMVKPALSYLDVISDAATMSDVPVAAYVVSGETAMIELAAREGIVDRDAAIDEALTSVRRAGADIVCTYWALEYATRHAHRGGNEEGA</sequence>
<dbReference type="OrthoDB" id="9805001at2"/>
<dbReference type="PANTHER" id="PTHR11458">
    <property type="entry name" value="DELTA-AMINOLEVULINIC ACID DEHYDRATASE"/>
    <property type="match status" value="1"/>
</dbReference>
<evidence type="ECO:0000256" key="4">
    <source>
        <dbReference type="ARBA" id="ARBA00012053"/>
    </source>
</evidence>
<accession>A0A2L2BQ95</accession>
<dbReference type="InterPro" id="IPR013785">
    <property type="entry name" value="Aldolase_TIM"/>
</dbReference>
<dbReference type="EMBL" id="CP026923">
    <property type="protein sequence ID" value="AVG23850.1"/>
    <property type="molecule type" value="Genomic_DNA"/>
</dbReference>
<feature type="binding site" evidence="12">
    <location>
        <position position="274"/>
    </location>
    <ligand>
        <name>5-aminolevulinate</name>
        <dbReference type="ChEBI" id="CHEBI:356416"/>
        <label>2</label>
    </ligand>
</feature>
<feature type="active site" description="Schiff-base intermediate with substrate" evidence="11">
    <location>
        <position position="196"/>
    </location>
</feature>
<evidence type="ECO:0000256" key="9">
    <source>
        <dbReference type="ARBA" id="ARBA00025628"/>
    </source>
</evidence>
<dbReference type="Gene3D" id="3.20.20.70">
    <property type="entry name" value="Aldolase class I"/>
    <property type="match status" value="1"/>
</dbReference>
<evidence type="ECO:0000256" key="12">
    <source>
        <dbReference type="PIRSR" id="PIRSR001415-2"/>
    </source>
</evidence>
<feature type="binding site" evidence="12">
    <location>
        <position position="313"/>
    </location>
    <ligand>
        <name>5-aminolevulinate</name>
        <dbReference type="ChEBI" id="CHEBI:356416"/>
        <label>2</label>
    </ligand>
</feature>
<dbReference type="PANTHER" id="PTHR11458:SF0">
    <property type="entry name" value="DELTA-AMINOLEVULINIC ACID DEHYDRATASE"/>
    <property type="match status" value="1"/>
</dbReference>
<organism evidence="16 17">
    <name type="scientific">Pontimonas salivibrio</name>
    <dbReference type="NCBI Taxonomy" id="1159327"/>
    <lineage>
        <taxon>Bacteria</taxon>
        <taxon>Bacillati</taxon>
        <taxon>Actinomycetota</taxon>
        <taxon>Actinomycetes</taxon>
        <taxon>Micrococcales</taxon>
        <taxon>Microbacteriaceae</taxon>
        <taxon>Pontimonas</taxon>
    </lineage>
</organism>
<keyword evidence="13" id="KW-0460">Magnesium</keyword>